<proteinExistence type="predicted"/>
<keyword evidence="2" id="KW-1185">Reference proteome</keyword>
<evidence type="ECO:0000313" key="2">
    <source>
        <dbReference type="Proteomes" id="UP001180020"/>
    </source>
</evidence>
<comment type="caution">
    <text evidence="1">The sequence shown here is derived from an EMBL/GenBank/DDBJ whole genome shotgun (WGS) entry which is preliminary data.</text>
</comment>
<protein>
    <submittedName>
        <fullName evidence="1">Uncharacterized protein</fullName>
    </submittedName>
</protein>
<accession>A0AAV9CUT4</accession>
<dbReference type="EMBL" id="JAUJYO010000017">
    <property type="protein sequence ID" value="KAK1292261.1"/>
    <property type="molecule type" value="Genomic_DNA"/>
</dbReference>
<reference evidence="1" key="2">
    <citation type="submission" date="2023-06" db="EMBL/GenBank/DDBJ databases">
        <authorList>
            <person name="Ma L."/>
            <person name="Liu K.-W."/>
            <person name="Li Z."/>
            <person name="Hsiao Y.-Y."/>
            <person name="Qi Y."/>
            <person name="Fu T."/>
            <person name="Tang G."/>
            <person name="Zhang D."/>
            <person name="Sun W.-H."/>
            <person name="Liu D.-K."/>
            <person name="Li Y."/>
            <person name="Chen G.-Z."/>
            <person name="Liu X.-D."/>
            <person name="Liao X.-Y."/>
            <person name="Jiang Y.-T."/>
            <person name="Yu X."/>
            <person name="Hao Y."/>
            <person name="Huang J."/>
            <person name="Zhao X.-W."/>
            <person name="Ke S."/>
            <person name="Chen Y.-Y."/>
            <person name="Wu W.-L."/>
            <person name="Hsu J.-L."/>
            <person name="Lin Y.-F."/>
            <person name="Huang M.-D."/>
            <person name="Li C.-Y."/>
            <person name="Huang L."/>
            <person name="Wang Z.-W."/>
            <person name="Zhao X."/>
            <person name="Zhong W.-Y."/>
            <person name="Peng D.-H."/>
            <person name="Ahmad S."/>
            <person name="Lan S."/>
            <person name="Zhang J.-S."/>
            <person name="Tsai W.-C."/>
            <person name="Van De Peer Y."/>
            <person name="Liu Z.-J."/>
        </authorList>
    </citation>
    <scope>NUCLEOTIDE SEQUENCE</scope>
    <source>
        <strain evidence="1">CP</strain>
        <tissue evidence="1">Leaves</tissue>
    </source>
</reference>
<dbReference type="Proteomes" id="UP001180020">
    <property type="component" value="Unassembled WGS sequence"/>
</dbReference>
<sequence>MYVQLHSSSKSLVLIIGDDRGYEVMDVSCFKTQEQGRTYELAPGLDFVFFLFITR</sequence>
<evidence type="ECO:0000313" key="1">
    <source>
        <dbReference type="EMBL" id="KAK1292261.1"/>
    </source>
</evidence>
<dbReference type="AlphaFoldDB" id="A0AAV9CUT4"/>
<reference evidence="1" key="1">
    <citation type="journal article" date="2023" name="Nat. Commun.">
        <title>Diploid and tetraploid genomes of Acorus and the evolution of monocots.</title>
        <authorList>
            <person name="Ma L."/>
            <person name="Liu K.W."/>
            <person name="Li Z."/>
            <person name="Hsiao Y.Y."/>
            <person name="Qi Y."/>
            <person name="Fu T."/>
            <person name="Tang G.D."/>
            <person name="Zhang D."/>
            <person name="Sun W.H."/>
            <person name="Liu D.K."/>
            <person name="Li Y."/>
            <person name="Chen G.Z."/>
            <person name="Liu X.D."/>
            <person name="Liao X.Y."/>
            <person name="Jiang Y.T."/>
            <person name="Yu X."/>
            <person name="Hao Y."/>
            <person name="Huang J."/>
            <person name="Zhao X.W."/>
            <person name="Ke S."/>
            <person name="Chen Y.Y."/>
            <person name="Wu W.L."/>
            <person name="Hsu J.L."/>
            <person name="Lin Y.F."/>
            <person name="Huang M.D."/>
            <person name="Li C.Y."/>
            <person name="Huang L."/>
            <person name="Wang Z.W."/>
            <person name="Zhao X."/>
            <person name="Zhong W.Y."/>
            <person name="Peng D.H."/>
            <person name="Ahmad S."/>
            <person name="Lan S."/>
            <person name="Zhang J.S."/>
            <person name="Tsai W.C."/>
            <person name="Van de Peer Y."/>
            <person name="Liu Z.J."/>
        </authorList>
    </citation>
    <scope>NUCLEOTIDE SEQUENCE</scope>
    <source>
        <strain evidence="1">CP</strain>
    </source>
</reference>
<name>A0AAV9CUT4_ACOCL</name>
<gene>
    <name evidence="1" type="ORF">QJS10_CPB17g01541</name>
</gene>
<organism evidence="1 2">
    <name type="scientific">Acorus calamus</name>
    <name type="common">Sweet flag</name>
    <dbReference type="NCBI Taxonomy" id="4465"/>
    <lineage>
        <taxon>Eukaryota</taxon>
        <taxon>Viridiplantae</taxon>
        <taxon>Streptophyta</taxon>
        <taxon>Embryophyta</taxon>
        <taxon>Tracheophyta</taxon>
        <taxon>Spermatophyta</taxon>
        <taxon>Magnoliopsida</taxon>
        <taxon>Liliopsida</taxon>
        <taxon>Acoraceae</taxon>
        <taxon>Acorus</taxon>
    </lineage>
</organism>